<reference evidence="5" key="1">
    <citation type="journal article" date="2014" name="Int. J. Syst. Evol. Microbiol.">
        <title>Complete genome sequence of Corynebacterium casei LMG S-19264T (=DSM 44701T), isolated from a smear-ripened cheese.</title>
        <authorList>
            <consortium name="US DOE Joint Genome Institute (JGI-PGF)"/>
            <person name="Walter F."/>
            <person name="Albersmeier A."/>
            <person name="Kalinowski J."/>
            <person name="Ruckert C."/>
        </authorList>
    </citation>
    <scope>NUCLEOTIDE SEQUENCE</scope>
    <source>
        <strain evidence="5">KCTC 42731</strain>
    </source>
</reference>
<dbReference type="FunFam" id="3.40.50.2300:FF:000051">
    <property type="entry name" value="Two-component response regulator yehT"/>
    <property type="match status" value="1"/>
</dbReference>
<dbReference type="EMBL" id="BNCK01000004">
    <property type="protein sequence ID" value="GHF92860.1"/>
    <property type="molecule type" value="Genomic_DNA"/>
</dbReference>
<dbReference type="PANTHER" id="PTHR37299">
    <property type="entry name" value="TRANSCRIPTIONAL REGULATOR-RELATED"/>
    <property type="match status" value="1"/>
</dbReference>
<organism evidence="5 6">
    <name type="scientific">Thalassotalea marina</name>
    <dbReference type="NCBI Taxonomy" id="1673741"/>
    <lineage>
        <taxon>Bacteria</taxon>
        <taxon>Pseudomonadati</taxon>
        <taxon>Pseudomonadota</taxon>
        <taxon>Gammaproteobacteria</taxon>
        <taxon>Alteromonadales</taxon>
        <taxon>Colwelliaceae</taxon>
        <taxon>Thalassotalea</taxon>
    </lineage>
</organism>
<proteinExistence type="predicted"/>
<keyword evidence="6" id="KW-1185">Reference proteome</keyword>
<dbReference type="PROSITE" id="PS50110">
    <property type="entry name" value="RESPONSE_REGULATORY"/>
    <property type="match status" value="1"/>
</dbReference>
<feature type="domain" description="Response regulatory" evidence="3">
    <location>
        <begin position="6"/>
        <end position="121"/>
    </location>
</feature>
<dbReference type="Gene3D" id="3.40.50.2300">
    <property type="match status" value="1"/>
</dbReference>
<evidence type="ECO:0000259" key="4">
    <source>
        <dbReference type="PROSITE" id="PS50930"/>
    </source>
</evidence>
<keyword evidence="5" id="KW-0238">DNA-binding</keyword>
<dbReference type="Pfam" id="PF04397">
    <property type="entry name" value="LytTR"/>
    <property type="match status" value="1"/>
</dbReference>
<evidence type="ECO:0000313" key="6">
    <source>
        <dbReference type="Proteomes" id="UP000623842"/>
    </source>
</evidence>
<comment type="caution">
    <text evidence="5">The sequence shown here is derived from an EMBL/GenBank/DDBJ whole genome shotgun (WGS) entry which is preliminary data.</text>
</comment>
<sequence>MSKELRTILVDDEALARKGLAIRLKAHSDINIITECSNGREAIEAVRAYEPDLVFLDIQMPGLDGFEVMNAIVEQGMKLPAVIFVTAYDQYALKAFEVHALDYLMKPVDEERLQKALNKVRDNILNSENAEHKEKLVKLVSDVTGNNYENILDDLQNNKPVSLSHYSDVLAIKDAGEVSRVPVKDILWIDAAGDYMCVHTDSNTHILRKTMKQLEESLDPRMFIRSHRSTIVNKNFVDKFCSQLNGEYFLVMSNGKELKVSRSYKERVKQAVTS</sequence>
<dbReference type="RefSeq" id="WP_189770216.1">
    <property type="nucleotide sequence ID" value="NZ_BNCK01000004.1"/>
</dbReference>
<dbReference type="CDD" id="cd17532">
    <property type="entry name" value="REC_LytTR_AlgR-like"/>
    <property type="match status" value="1"/>
</dbReference>
<evidence type="ECO:0000313" key="5">
    <source>
        <dbReference type="EMBL" id="GHF92860.1"/>
    </source>
</evidence>
<evidence type="ECO:0000259" key="3">
    <source>
        <dbReference type="PROSITE" id="PS50110"/>
    </source>
</evidence>
<dbReference type="InterPro" id="IPR001789">
    <property type="entry name" value="Sig_transdc_resp-reg_receiver"/>
</dbReference>
<keyword evidence="2" id="KW-0597">Phosphoprotein</keyword>
<dbReference type="SMART" id="SM00448">
    <property type="entry name" value="REC"/>
    <property type="match status" value="1"/>
</dbReference>
<evidence type="ECO:0000256" key="1">
    <source>
        <dbReference type="ARBA" id="ARBA00023012"/>
    </source>
</evidence>
<dbReference type="GO" id="GO:0003677">
    <property type="term" value="F:DNA binding"/>
    <property type="evidence" value="ECO:0007669"/>
    <property type="project" value="UniProtKB-KW"/>
</dbReference>
<dbReference type="PROSITE" id="PS50930">
    <property type="entry name" value="HTH_LYTTR"/>
    <property type="match status" value="1"/>
</dbReference>
<keyword evidence="1" id="KW-0902">Two-component regulatory system</keyword>
<feature type="domain" description="HTH LytTR-type" evidence="4">
    <location>
        <begin position="170"/>
        <end position="274"/>
    </location>
</feature>
<evidence type="ECO:0000256" key="2">
    <source>
        <dbReference type="PROSITE-ProRule" id="PRU00169"/>
    </source>
</evidence>
<dbReference type="InterPro" id="IPR011006">
    <property type="entry name" value="CheY-like_superfamily"/>
</dbReference>
<feature type="modified residue" description="4-aspartylphosphate" evidence="2">
    <location>
        <position position="57"/>
    </location>
</feature>
<dbReference type="InterPro" id="IPR007492">
    <property type="entry name" value="LytTR_DNA-bd_dom"/>
</dbReference>
<dbReference type="AlphaFoldDB" id="A0A919EKS1"/>
<accession>A0A919EKS1</accession>
<dbReference type="SUPFAM" id="SSF52172">
    <property type="entry name" value="CheY-like"/>
    <property type="match status" value="1"/>
</dbReference>
<dbReference type="Proteomes" id="UP000623842">
    <property type="component" value="Unassembled WGS sequence"/>
</dbReference>
<reference evidence="5" key="2">
    <citation type="submission" date="2020-09" db="EMBL/GenBank/DDBJ databases">
        <authorList>
            <person name="Sun Q."/>
            <person name="Kim S."/>
        </authorList>
    </citation>
    <scope>NUCLEOTIDE SEQUENCE</scope>
    <source>
        <strain evidence="5">KCTC 42731</strain>
    </source>
</reference>
<name>A0A919EKS1_9GAMM</name>
<dbReference type="GO" id="GO:0000156">
    <property type="term" value="F:phosphorelay response regulator activity"/>
    <property type="evidence" value="ECO:0007669"/>
    <property type="project" value="InterPro"/>
</dbReference>
<dbReference type="Gene3D" id="2.40.50.1020">
    <property type="entry name" value="LytTr DNA-binding domain"/>
    <property type="match status" value="1"/>
</dbReference>
<dbReference type="InterPro" id="IPR046947">
    <property type="entry name" value="LytR-like"/>
</dbReference>
<protein>
    <submittedName>
        <fullName evidence="5">DNA-binding response regulator</fullName>
    </submittedName>
</protein>
<dbReference type="SMART" id="SM00850">
    <property type="entry name" value="LytTR"/>
    <property type="match status" value="1"/>
</dbReference>
<dbReference type="PANTHER" id="PTHR37299:SF1">
    <property type="entry name" value="STAGE 0 SPORULATION PROTEIN A HOMOLOG"/>
    <property type="match status" value="1"/>
</dbReference>
<gene>
    <name evidence="5" type="ORF">GCM10017161_21330</name>
</gene>
<dbReference type="Pfam" id="PF00072">
    <property type="entry name" value="Response_reg"/>
    <property type="match status" value="1"/>
</dbReference>